<accession>A0A1Z5HVS6</accession>
<comment type="caution">
    <text evidence="9">The sequence shown here is derived from an EMBL/GenBank/DDBJ whole genome shotgun (WGS) entry which is preliminary data.</text>
</comment>
<dbReference type="EMBL" id="BDGJ01000168">
    <property type="protein sequence ID" value="GAW93649.1"/>
    <property type="molecule type" value="Genomic_DNA"/>
</dbReference>
<keyword evidence="10" id="KW-1185">Reference proteome</keyword>
<dbReference type="Proteomes" id="UP000197032">
    <property type="component" value="Unassembled WGS sequence"/>
</dbReference>
<dbReference type="Pfam" id="PF00825">
    <property type="entry name" value="Ribonuclease_P"/>
    <property type="match status" value="1"/>
</dbReference>
<dbReference type="Gene3D" id="3.30.230.10">
    <property type="match status" value="1"/>
</dbReference>
<dbReference type="PANTHER" id="PTHR33992:SF1">
    <property type="entry name" value="RIBONUCLEASE P PROTEIN COMPONENT"/>
    <property type="match status" value="1"/>
</dbReference>
<reference evidence="10" key="1">
    <citation type="journal article" date="2017" name="Appl. Environ. Microbiol.">
        <title>Genomic analysis of Calderihabitans maritimus KKC1, a thermophilic hydrogenogenic carboxydotrophic bacterium isolated from marine sediment.</title>
        <authorList>
            <person name="Omae K."/>
            <person name="Yoneda Y."/>
            <person name="Fukuyama Y."/>
            <person name="Yoshida T."/>
            <person name="Sako Y."/>
        </authorList>
    </citation>
    <scope>NUCLEOTIDE SEQUENCE [LARGE SCALE GENOMIC DNA]</scope>
    <source>
        <strain evidence="10">KKC1</strain>
    </source>
</reference>
<proteinExistence type="inferred from homology"/>
<name>A0A1Z5HVS6_9FIRM</name>
<comment type="catalytic activity">
    <reaction evidence="7">
        <text>Endonucleolytic cleavage of RNA, removing 5'-extranucleotides from tRNA precursor.</text>
        <dbReference type="EC" id="3.1.26.5"/>
    </reaction>
</comment>
<keyword evidence="5 7" id="KW-0378">Hydrolase</keyword>
<dbReference type="OrthoDB" id="9810867at2"/>
<dbReference type="PROSITE" id="PS00648">
    <property type="entry name" value="RIBONUCLEASE_P"/>
    <property type="match status" value="1"/>
</dbReference>
<evidence type="ECO:0000313" key="10">
    <source>
        <dbReference type="Proteomes" id="UP000197032"/>
    </source>
</evidence>
<dbReference type="InterPro" id="IPR020568">
    <property type="entry name" value="Ribosomal_Su5_D2-typ_SF"/>
</dbReference>
<comment type="subunit">
    <text evidence="7">Consists of a catalytic RNA component (M1 or rnpB) and a protein subunit.</text>
</comment>
<dbReference type="NCBIfam" id="TIGR00188">
    <property type="entry name" value="rnpA"/>
    <property type="match status" value="1"/>
</dbReference>
<dbReference type="SUPFAM" id="SSF54211">
    <property type="entry name" value="Ribosomal protein S5 domain 2-like"/>
    <property type="match status" value="1"/>
</dbReference>
<dbReference type="InterPro" id="IPR020539">
    <property type="entry name" value="RNase_P_CS"/>
</dbReference>
<evidence type="ECO:0000256" key="7">
    <source>
        <dbReference type="HAMAP-Rule" id="MF_00227"/>
    </source>
</evidence>
<dbReference type="GO" id="GO:0001682">
    <property type="term" value="P:tRNA 5'-leader removal"/>
    <property type="evidence" value="ECO:0007669"/>
    <property type="project" value="UniProtKB-UniRule"/>
</dbReference>
<dbReference type="PANTHER" id="PTHR33992">
    <property type="entry name" value="RIBONUCLEASE P PROTEIN COMPONENT"/>
    <property type="match status" value="1"/>
</dbReference>
<comment type="similarity">
    <text evidence="7">Belongs to the RnpA family.</text>
</comment>
<dbReference type="GO" id="GO:0004526">
    <property type="term" value="F:ribonuclease P activity"/>
    <property type="evidence" value="ECO:0007669"/>
    <property type="project" value="UniProtKB-UniRule"/>
</dbReference>
<evidence type="ECO:0000313" key="9">
    <source>
        <dbReference type="EMBL" id="GAW93649.1"/>
    </source>
</evidence>
<keyword evidence="3 7" id="KW-0540">Nuclease</keyword>
<keyword evidence="4 7" id="KW-0255">Endonuclease</keyword>
<evidence type="ECO:0000256" key="3">
    <source>
        <dbReference type="ARBA" id="ARBA00022722"/>
    </source>
</evidence>
<protein>
    <recommendedName>
        <fullName evidence="7 8">Ribonuclease P protein component</fullName>
        <shortName evidence="7">RNase P protein</shortName>
        <shortName evidence="7">RNaseP protein</shortName>
        <ecNumber evidence="7 8">3.1.26.5</ecNumber>
    </recommendedName>
    <alternativeName>
        <fullName evidence="7">Protein C5</fullName>
    </alternativeName>
</protein>
<gene>
    <name evidence="7" type="primary">rnpA</name>
    <name evidence="9" type="ORF">KKC1_27770</name>
</gene>
<dbReference type="GO" id="GO:0042781">
    <property type="term" value="F:3'-tRNA processing endoribonuclease activity"/>
    <property type="evidence" value="ECO:0007669"/>
    <property type="project" value="TreeGrafter"/>
</dbReference>
<dbReference type="GO" id="GO:0030677">
    <property type="term" value="C:ribonuclease P complex"/>
    <property type="evidence" value="ECO:0007669"/>
    <property type="project" value="TreeGrafter"/>
</dbReference>
<dbReference type="InterPro" id="IPR014721">
    <property type="entry name" value="Ribsml_uS5_D2-typ_fold_subgr"/>
</dbReference>
<dbReference type="RefSeq" id="WP_088554738.1">
    <property type="nucleotide sequence ID" value="NZ_BDGJ01000168.1"/>
</dbReference>
<evidence type="ECO:0000256" key="5">
    <source>
        <dbReference type="ARBA" id="ARBA00022801"/>
    </source>
</evidence>
<keyword evidence="6 7" id="KW-0694">RNA-binding</keyword>
<evidence type="ECO:0000256" key="1">
    <source>
        <dbReference type="ARBA" id="ARBA00002663"/>
    </source>
</evidence>
<evidence type="ECO:0000256" key="4">
    <source>
        <dbReference type="ARBA" id="ARBA00022759"/>
    </source>
</evidence>
<evidence type="ECO:0000256" key="8">
    <source>
        <dbReference type="NCBIfam" id="TIGR00188"/>
    </source>
</evidence>
<keyword evidence="2 7" id="KW-0819">tRNA processing</keyword>
<dbReference type="InterPro" id="IPR000100">
    <property type="entry name" value="RNase_P"/>
</dbReference>
<evidence type="ECO:0000256" key="2">
    <source>
        <dbReference type="ARBA" id="ARBA00022694"/>
    </source>
</evidence>
<sequence>MLPKDRRLRKRADFRKVYQHGRSLAGRYLVVYYLNSGKNKTRFGFSISKKIGKAHERNRIKRTLREVCRKNLRQFKEGFDIIFIARSKIKGINYHGVEKDLLKLSRRANISDKR</sequence>
<dbReference type="AlphaFoldDB" id="A0A1Z5HVS6"/>
<dbReference type="EC" id="3.1.26.5" evidence="7 8"/>
<comment type="function">
    <text evidence="1 7">RNaseP catalyzes the removal of the 5'-leader sequence from pre-tRNA to produce the mature 5'-terminus. It can also cleave other RNA substrates such as 4.5S RNA. The protein component plays an auxiliary but essential role in vivo by binding to the 5'-leader sequence and broadening the substrate specificity of the ribozyme.</text>
</comment>
<dbReference type="HAMAP" id="MF_00227">
    <property type="entry name" value="RNase_P"/>
    <property type="match status" value="1"/>
</dbReference>
<organism evidence="9 10">
    <name type="scientific">Calderihabitans maritimus</name>
    <dbReference type="NCBI Taxonomy" id="1246530"/>
    <lineage>
        <taxon>Bacteria</taxon>
        <taxon>Bacillati</taxon>
        <taxon>Bacillota</taxon>
        <taxon>Clostridia</taxon>
        <taxon>Neomoorellales</taxon>
        <taxon>Calderihabitantaceae</taxon>
        <taxon>Calderihabitans</taxon>
    </lineage>
</organism>
<dbReference type="GO" id="GO:0000049">
    <property type="term" value="F:tRNA binding"/>
    <property type="evidence" value="ECO:0007669"/>
    <property type="project" value="UniProtKB-UniRule"/>
</dbReference>
<evidence type="ECO:0000256" key="6">
    <source>
        <dbReference type="ARBA" id="ARBA00022884"/>
    </source>
</evidence>